<evidence type="ECO:0000256" key="5">
    <source>
        <dbReference type="ARBA" id="ARBA00022729"/>
    </source>
</evidence>
<dbReference type="InterPro" id="IPR039426">
    <property type="entry name" value="TonB-dep_rcpt-like"/>
</dbReference>
<feature type="compositionally biased region" description="Basic and acidic residues" evidence="12">
    <location>
        <begin position="359"/>
        <end position="371"/>
    </location>
</feature>
<dbReference type="InterPro" id="IPR000531">
    <property type="entry name" value="Beta-barrel_TonB"/>
</dbReference>
<keyword evidence="5 13" id="KW-0732">Signal</keyword>
<evidence type="ECO:0000256" key="11">
    <source>
        <dbReference type="RuleBase" id="RU003357"/>
    </source>
</evidence>
<keyword evidence="3 10" id="KW-1134">Transmembrane beta strand</keyword>
<dbReference type="EMBL" id="JAAIYO010000006">
    <property type="protein sequence ID" value="MBE4750888.1"/>
    <property type="molecule type" value="Genomic_DNA"/>
</dbReference>
<evidence type="ECO:0000256" key="6">
    <source>
        <dbReference type="ARBA" id="ARBA00023065"/>
    </source>
</evidence>
<dbReference type="Pfam" id="PF00593">
    <property type="entry name" value="TonB_dep_Rec_b-barrel"/>
    <property type="match status" value="1"/>
</dbReference>
<sequence>MTGPRAHSHPLVAPIRRRAFRCWSFGACCALVLLPVIAAAQAVPPAGPATADAQGKPDVPGESTPPSKPDAPGKSAPPSEPDAPGETRTVVTATRLPRPLRDVPATTVVIPRDEIQRSPTLTQDALVRTLPSVATFRRTPSLVADPTAQGLNLRGLAPSGVARGLVLLDGLPVNDPYGGWVFWRALPRLGLDRIEVVPTGGSALYGSAALGGVVQLISQPITGAIDADLSVGNQGTGFFGARVADRWKRVGISLEAEGLTSDGYRIVPAGQRGAIDGDTPSNHLTGQARVEVQATDDLLLSARAGLFRETQNGGTRYTVARVDLAWFTGNARLRTQDAGTFELGLYGRTQDFAQDRARVSADRSTESRSAHQDVPANDQGGSLVWTGPELTLGGKHVLAVGVDARRAAGTAQEQLFPATDAPTALRARTTRGTQLSGGLFVQDLYTVSPALEFAGTLRWDLWRNQDGARQERRANGDATTTDFAPRSASQLSPRLAARLRPLDWLTLRASAYRAFRAPTLNELYRPFQVGTVLTAANPDLGAERLWGTEAGVEALGPGGLTGRVTGFWNVLDAPVTNVTLAAPLPDGTTRQRQNLGQARVRGVELGTDWRPARQWTVLAAYTFVDPVVTEAPGQPDLVGRQLPQDPRHRGSLSVTFDEPSLLTATAQLRVVGPQYEDDLNTRGMGGAAIVDLFVNRHLFWKVAAFAAVENLFDRSYLAGRAGVDTLAPPFQARVGLRLRDGVNARSSAAERGAPAH</sequence>
<keyword evidence="17" id="KW-1185">Reference proteome</keyword>
<dbReference type="InterPro" id="IPR037066">
    <property type="entry name" value="Plug_dom_sf"/>
</dbReference>
<dbReference type="Proteomes" id="UP001516472">
    <property type="component" value="Unassembled WGS sequence"/>
</dbReference>
<evidence type="ECO:0000256" key="7">
    <source>
        <dbReference type="ARBA" id="ARBA00023077"/>
    </source>
</evidence>
<keyword evidence="2 10" id="KW-0813">Transport</keyword>
<evidence type="ECO:0000259" key="14">
    <source>
        <dbReference type="Pfam" id="PF00593"/>
    </source>
</evidence>
<keyword evidence="16" id="KW-0675">Receptor</keyword>
<protein>
    <submittedName>
        <fullName evidence="16">TonB-dependent receptor</fullName>
    </submittedName>
</protein>
<evidence type="ECO:0000259" key="15">
    <source>
        <dbReference type="Pfam" id="PF07715"/>
    </source>
</evidence>
<proteinExistence type="inferred from homology"/>
<dbReference type="PANTHER" id="PTHR30069">
    <property type="entry name" value="TONB-DEPENDENT OUTER MEMBRANE RECEPTOR"/>
    <property type="match status" value="1"/>
</dbReference>
<accession>A0ABR9PSI1</accession>
<evidence type="ECO:0000256" key="8">
    <source>
        <dbReference type="ARBA" id="ARBA00023136"/>
    </source>
</evidence>
<evidence type="ECO:0000256" key="9">
    <source>
        <dbReference type="ARBA" id="ARBA00023237"/>
    </source>
</evidence>
<feature type="region of interest" description="Disordered" evidence="12">
    <location>
        <begin position="46"/>
        <end position="88"/>
    </location>
</feature>
<organism evidence="16 17">
    <name type="scientific">Corallococcus soli</name>
    <dbReference type="NCBI Taxonomy" id="2710757"/>
    <lineage>
        <taxon>Bacteria</taxon>
        <taxon>Pseudomonadati</taxon>
        <taxon>Myxococcota</taxon>
        <taxon>Myxococcia</taxon>
        <taxon>Myxococcales</taxon>
        <taxon>Cystobacterineae</taxon>
        <taxon>Myxococcaceae</taxon>
        <taxon>Corallococcus</taxon>
    </lineage>
</organism>
<dbReference type="Gene3D" id="2.40.170.20">
    <property type="entry name" value="TonB-dependent receptor, beta-barrel domain"/>
    <property type="match status" value="1"/>
</dbReference>
<evidence type="ECO:0000256" key="13">
    <source>
        <dbReference type="SAM" id="SignalP"/>
    </source>
</evidence>
<dbReference type="PANTHER" id="PTHR30069:SF53">
    <property type="entry name" value="COLICIN I RECEPTOR-RELATED"/>
    <property type="match status" value="1"/>
</dbReference>
<dbReference type="PROSITE" id="PS52016">
    <property type="entry name" value="TONB_DEPENDENT_REC_3"/>
    <property type="match status" value="1"/>
</dbReference>
<reference evidence="16 17" key="1">
    <citation type="submission" date="2020-02" db="EMBL/GenBank/DDBJ databases">
        <authorList>
            <person name="Babadi Z.K."/>
            <person name="Risdian C."/>
            <person name="Ebrahimipour G.H."/>
            <person name="Wink J."/>
        </authorList>
    </citation>
    <scope>NUCLEOTIDE SEQUENCE [LARGE SCALE GENOMIC DNA]</scope>
    <source>
        <strain evidence="16 17">ZKHCc1 1396</strain>
    </source>
</reference>
<comment type="caution">
    <text evidence="16">The sequence shown here is derived from an EMBL/GenBank/DDBJ whole genome shotgun (WGS) entry which is preliminary data.</text>
</comment>
<dbReference type="InterPro" id="IPR036942">
    <property type="entry name" value="Beta-barrel_TonB_sf"/>
</dbReference>
<evidence type="ECO:0000256" key="12">
    <source>
        <dbReference type="SAM" id="MobiDB-lite"/>
    </source>
</evidence>
<evidence type="ECO:0000313" key="16">
    <source>
        <dbReference type="EMBL" id="MBE4750888.1"/>
    </source>
</evidence>
<evidence type="ECO:0000256" key="3">
    <source>
        <dbReference type="ARBA" id="ARBA00022452"/>
    </source>
</evidence>
<evidence type="ECO:0000256" key="10">
    <source>
        <dbReference type="PROSITE-ProRule" id="PRU01360"/>
    </source>
</evidence>
<evidence type="ECO:0000256" key="4">
    <source>
        <dbReference type="ARBA" id="ARBA00022692"/>
    </source>
</evidence>
<feature type="domain" description="TonB-dependent receptor-like beta-barrel" evidence="14">
    <location>
        <begin position="307"/>
        <end position="711"/>
    </location>
</feature>
<feature type="domain" description="TonB-dependent receptor plug" evidence="15">
    <location>
        <begin position="100"/>
        <end position="213"/>
    </location>
</feature>
<feature type="signal peptide" evidence="13">
    <location>
        <begin position="1"/>
        <end position="38"/>
    </location>
</feature>
<dbReference type="SUPFAM" id="SSF56935">
    <property type="entry name" value="Porins"/>
    <property type="match status" value="1"/>
</dbReference>
<keyword evidence="8 10" id="KW-0472">Membrane</keyword>
<comment type="similarity">
    <text evidence="10 11">Belongs to the TonB-dependent receptor family.</text>
</comment>
<name>A0ABR9PSI1_9BACT</name>
<keyword evidence="4 10" id="KW-0812">Transmembrane</keyword>
<feature type="chain" id="PRO_5046781450" evidence="13">
    <location>
        <begin position="39"/>
        <end position="756"/>
    </location>
</feature>
<dbReference type="RefSeq" id="WP_227027542.1">
    <property type="nucleotide sequence ID" value="NZ_CBCSIP010000225.1"/>
</dbReference>
<dbReference type="Gene3D" id="2.170.130.10">
    <property type="entry name" value="TonB-dependent receptor, plug domain"/>
    <property type="match status" value="1"/>
</dbReference>
<evidence type="ECO:0000313" key="17">
    <source>
        <dbReference type="Proteomes" id="UP001516472"/>
    </source>
</evidence>
<comment type="subcellular location">
    <subcellularLocation>
        <location evidence="1 10">Cell outer membrane</location>
        <topology evidence="1 10">Multi-pass membrane protein</topology>
    </subcellularLocation>
</comment>
<dbReference type="InterPro" id="IPR012910">
    <property type="entry name" value="Plug_dom"/>
</dbReference>
<keyword evidence="6" id="KW-0406">Ion transport</keyword>
<dbReference type="Pfam" id="PF07715">
    <property type="entry name" value="Plug"/>
    <property type="match status" value="1"/>
</dbReference>
<feature type="region of interest" description="Disordered" evidence="12">
    <location>
        <begin position="469"/>
        <end position="490"/>
    </location>
</feature>
<dbReference type="CDD" id="cd01347">
    <property type="entry name" value="ligand_gated_channel"/>
    <property type="match status" value="1"/>
</dbReference>
<keyword evidence="9 10" id="KW-0998">Cell outer membrane</keyword>
<gene>
    <name evidence="16" type="ORF">G4177_22210</name>
</gene>
<feature type="region of interest" description="Disordered" evidence="12">
    <location>
        <begin position="359"/>
        <end position="382"/>
    </location>
</feature>
<evidence type="ECO:0000256" key="1">
    <source>
        <dbReference type="ARBA" id="ARBA00004571"/>
    </source>
</evidence>
<keyword evidence="7 11" id="KW-0798">TonB box</keyword>
<evidence type="ECO:0000256" key="2">
    <source>
        <dbReference type="ARBA" id="ARBA00022448"/>
    </source>
</evidence>